<dbReference type="GO" id="GO:0005886">
    <property type="term" value="C:plasma membrane"/>
    <property type="evidence" value="ECO:0007669"/>
    <property type="project" value="UniProtKB-SubCell"/>
</dbReference>
<dbReference type="SMART" id="SM00382">
    <property type="entry name" value="AAA"/>
    <property type="match status" value="1"/>
</dbReference>
<dbReference type="PANTHER" id="PTHR42771:SF2">
    <property type="entry name" value="IRON(3+)-HYDROXAMATE IMPORT ATP-BINDING PROTEIN FHUC"/>
    <property type="match status" value="1"/>
</dbReference>
<evidence type="ECO:0000259" key="8">
    <source>
        <dbReference type="SMART" id="SM00382"/>
    </source>
</evidence>
<reference evidence="9" key="1">
    <citation type="submission" date="2021-01" db="EMBL/GenBank/DDBJ databases">
        <title>Whole genome shotgun sequence of Cellulomonas chitinilytica NBRC 110799.</title>
        <authorList>
            <person name="Komaki H."/>
            <person name="Tamura T."/>
        </authorList>
    </citation>
    <scope>NUCLEOTIDE SEQUENCE</scope>
    <source>
        <strain evidence="9">NBRC 110799</strain>
    </source>
</reference>
<evidence type="ECO:0000256" key="6">
    <source>
        <dbReference type="ARBA" id="ARBA00023065"/>
    </source>
</evidence>
<keyword evidence="3" id="KW-1003">Cell membrane</keyword>
<dbReference type="GO" id="GO:0006826">
    <property type="term" value="P:iron ion transport"/>
    <property type="evidence" value="ECO:0007669"/>
    <property type="project" value="UniProtKB-KW"/>
</dbReference>
<dbReference type="InterPro" id="IPR027417">
    <property type="entry name" value="P-loop_NTPase"/>
</dbReference>
<dbReference type="InterPro" id="IPR051535">
    <property type="entry name" value="Siderophore_ABC-ATPase"/>
</dbReference>
<dbReference type="GO" id="GO:0006302">
    <property type="term" value="P:double-strand break repair"/>
    <property type="evidence" value="ECO:0007669"/>
    <property type="project" value="InterPro"/>
</dbReference>
<dbReference type="InterPro" id="IPR003593">
    <property type="entry name" value="AAA+_ATPase"/>
</dbReference>
<dbReference type="Proteomes" id="UP000632740">
    <property type="component" value="Unassembled WGS sequence"/>
</dbReference>
<keyword evidence="5" id="KW-0408">Iron</keyword>
<evidence type="ECO:0000256" key="5">
    <source>
        <dbReference type="ARBA" id="ARBA00023004"/>
    </source>
</evidence>
<keyword evidence="9" id="KW-0547">Nucleotide-binding</keyword>
<evidence type="ECO:0000313" key="9">
    <source>
        <dbReference type="EMBL" id="GIG21356.1"/>
    </source>
</evidence>
<dbReference type="GO" id="GO:0016887">
    <property type="term" value="F:ATP hydrolysis activity"/>
    <property type="evidence" value="ECO:0007669"/>
    <property type="project" value="InterPro"/>
</dbReference>
<evidence type="ECO:0000256" key="7">
    <source>
        <dbReference type="ARBA" id="ARBA00023136"/>
    </source>
</evidence>
<dbReference type="Pfam" id="PF13476">
    <property type="entry name" value="AAA_23"/>
    <property type="match status" value="1"/>
</dbReference>
<evidence type="ECO:0000256" key="1">
    <source>
        <dbReference type="ARBA" id="ARBA00004202"/>
    </source>
</evidence>
<dbReference type="GO" id="GO:0005524">
    <property type="term" value="F:ATP binding"/>
    <property type="evidence" value="ECO:0007669"/>
    <property type="project" value="UniProtKB-KW"/>
</dbReference>
<gene>
    <name evidence="9" type="ORF">Cch01nite_20800</name>
</gene>
<evidence type="ECO:0000256" key="2">
    <source>
        <dbReference type="ARBA" id="ARBA00022448"/>
    </source>
</evidence>
<dbReference type="RefSeq" id="WP_373309920.1">
    <property type="nucleotide sequence ID" value="NZ_BONK01000006.1"/>
</dbReference>
<keyword evidence="7" id="KW-0472">Membrane</keyword>
<keyword evidence="2" id="KW-0813">Transport</keyword>
<proteinExistence type="predicted"/>
<comment type="subcellular location">
    <subcellularLocation>
        <location evidence="1">Cell membrane</location>
        <topology evidence="1">Peripheral membrane protein</topology>
    </subcellularLocation>
</comment>
<keyword evidence="10" id="KW-1185">Reference proteome</keyword>
<dbReference type="Gene3D" id="3.40.50.300">
    <property type="entry name" value="P-loop containing nucleotide triphosphate hydrolases"/>
    <property type="match status" value="1"/>
</dbReference>
<name>A0A919P0X9_9CELL</name>
<feature type="domain" description="AAA+ ATPase" evidence="8">
    <location>
        <begin position="48"/>
        <end position="216"/>
    </location>
</feature>
<dbReference type="EMBL" id="BONK01000006">
    <property type="protein sequence ID" value="GIG21356.1"/>
    <property type="molecule type" value="Genomic_DNA"/>
</dbReference>
<evidence type="ECO:0000256" key="3">
    <source>
        <dbReference type="ARBA" id="ARBA00022475"/>
    </source>
</evidence>
<sequence>MPASSSPTPAFSSYPLRRVSWSGEDVPPDAWYARVPVIEQVLRDGWEPAQVNVLVGENGAGKSTLVEAVALAFGLGAEGGSTGSMHSTRPTEPGLAHCLRLTRGAGAPRNGFFLRAETMHSFYTYLEENPDVRRSDPVFHEMSHGESFLSLVGDRMWRRGLYVLDEPESALSFTGCLALVAHLHRMVTTTDAQVVLATHSPLLAALPGATIWEVGDWGMRESTWEDLDLVIHWRGFLDDPRRYLRHVLED</sequence>
<comment type="caution">
    <text evidence="9">The sequence shown here is derived from an EMBL/GenBank/DDBJ whole genome shotgun (WGS) entry which is preliminary data.</text>
</comment>
<dbReference type="PANTHER" id="PTHR42771">
    <property type="entry name" value="IRON(3+)-HYDROXAMATE IMPORT ATP-BINDING PROTEIN FHUC"/>
    <property type="match status" value="1"/>
</dbReference>
<dbReference type="SUPFAM" id="SSF52540">
    <property type="entry name" value="P-loop containing nucleoside triphosphate hydrolases"/>
    <property type="match status" value="1"/>
</dbReference>
<keyword evidence="6" id="KW-0406">Ion transport</keyword>
<evidence type="ECO:0000256" key="4">
    <source>
        <dbReference type="ARBA" id="ARBA00022496"/>
    </source>
</evidence>
<keyword evidence="9" id="KW-0067">ATP-binding</keyword>
<protein>
    <submittedName>
        <fullName evidence="9">ABC transporter, ATP-binding protein</fullName>
    </submittedName>
</protein>
<keyword evidence="4" id="KW-0410">Iron transport</keyword>
<organism evidence="9 10">
    <name type="scientific">Cellulomonas chitinilytica</name>
    <dbReference type="NCBI Taxonomy" id="398759"/>
    <lineage>
        <taxon>Bacteria</taxon>
        <taxon>Bacillati</taxon>
        <taxon>Actinomycetota</taxon>
        <taxon>Actinomycetes</taxon>
        <taxon>Micrococcales</taxon>
        <taxon>Cellulomonadaceae</taxon>
        <taxon>Cellulomonas</taxon>
    </lineage>
</organism>
<dbReference type="AlphaFoldDB" id="A0A919P0X9"/>
<accession>A0A919P0X9</accession>
<evidence type="ECO:0000313" key="10">
    <source>
        <dbReference type="Proteomes" id="UP000632740"/>
    </source>
</evidence>
<dbReference type="InterPro" id="IPR038729">
    <property type="entry name" value="Rad50/SbcC_AAA"/>
</dbReference>